<dbReference type="AlphaFoldDB" id="A0A2X2IZX4"/>
<evidence type="ECO:0000313" key="2">
    <source>
        <dbReference type="Proteomes" id="UP000251241"/>
    </source>
</evidence>
<gene>
    <name evidence="1" type="ORF">NCTC11343_02263</name>
</gene>
<dbReference type="EMBL" id="UAUU01000008">
    <property type="protein sequence ID" value="SPZ85701.1"/>
    <property type="molecule type" value="Genomic_DNA"/>
</dbReference>
<name>A0A2X2IZX4_SPHMU</name>
<protein>
    <submittedName>
        <fullName evidence="1">Uncharacterized protein</fullName>
    </submittedName>
</protein>
<reference evidence="1 2" key="1">
    <citation type="submission" date="2018-06" db="EMBL/GenBank/DDBJ databases">
        <authorList>
            <consortium name="Pathogen Informatics"/>
            <person name="Doyle S."/>
        </authorList>
    </citation>
    <scope>NUCLEOTIDE SEQUENCE [LARGE SCALE GENOMIC DNA]</scope>
    <source>
        <strain evidence="1 2">NCTC11343</strain>
    </source>
</reference>
<evidence type="ECO:0000313" key="1">
    <source>
        <dbReference type="EMBL" id="SPZ85701.1"/>
    </source>
</evidence>
<dbReference type="Proteomes" id="UP000251241">
    <property type="component" value="Unassembled WGS sequence"/>
</dbReference>
<proteinExistence type="predicted"/>
<organism evidence="1 2">
    <name type="scientific">Sphingobacterium multivorum</name>
    <dbReference type="NCBI Taxonomy" id="28454"/>
    <lineage>
        <taxon>Bacteria</taxon>
        <taxon>Pseudomonadati</taxon>
        <taxon>Bacteroidota</taxon>
        <taxon>Sphingobacteriia</taxon>
        <taxon>Sphingobacteriales</taxon>
        <taxon>Sphingobacteriaceae</taxon>
        <taxon>Sphingobacterium</taxon>
    </lineage>
</organism>
<sequence>MRSIYPLLYKFYYKTSRNLPIIAVGNISFHSEIPISGMTVNCKNVMRSPTCPINNYMN</sequence>
<accession>A0A2X2IZX4</accession>